<dbReference type="PROSITE" id="PS51722">
    <property type="entry name" value="G_TR_2"/>
    <property type="match status" value="1"/>
</dbReference>
<dbReference type="InterPro" id="IPR005225">
    <property type="entry name" value="Small_GTP-bd"/>
</dbReference>
<dbReference type="Pfam" id="PF00009">
    <property type="entry name" value="GTP_EFTU"/>
    <property type="match status" value="1"/>
</dbReference>
<protein>
    <recommendedName>
        <fullName evidence="2 8">Translation initiation factor IF-2</fullName>
    </recommendedName>
</protein>
<dbReference type="SUPFAM" id="SSF50447">
    <property type="entry name" value="Translation proteins"/>
    <property type="match status" value="2"/>
</dbReference>
<dbReference type="FunFam" id="3.40.50.10050:FF:000001">
    <property type="entry name" value="Translation initiation factor IF-2"/>
    <property type="match status" value="1"/>
</dbReference>
<gene>
    <name evidence="8" type="primary">infB</name>
    <name evidence="11" type="ORF">A2765_00080</name>
</gene>
<keyword evidence="5 8" id="KW-0648">Protein biosynthesis</keyword>
<dbReference type="Gene3D" id="3.40.50.300">
    <property type="entry name" value="P-loop containing nucleotide triphosphate hydrolases"/>
    <property type="match status" value="1"/>
</dbReference>
<keyword evidence="6 8" id="KW-0342">GTP-binding</keyword>
<comment type="subcellular location">
    <subcellularLocation>
        <location evidence="8">Cytoplasm</location>
    </subcellularLocation>
</comment>
<dbReference type="Pfam" id="PF11987">
    <property type="entry name" value="IF-2"/>
    <property type="match status" value="1"/>
</dbReference>
<dbReference type="Pfam" id="PF04760">
    <property type="entry name" value="IF2_N"/>
    <property type="match status" value="1"/>
</dbReference>
<dbReference type="FunFam" id="2.40.30.10:FF:000054">
    <property type="entry name" value="Translation initiation factor IF-2"/>
    <property type="match status" value="1"/>
</dbReference>
<evidence type="ECO:0000313" key="11">
    <source>
        <dbReference type="EMBL" id="OGG57995.1"/>
    </source>
</evidence>
<dbReference type="InterPro" id="IPR000795">
    <property type="entry name" value="T_Tr_GTP-bd_dom"/>
</dbReference>
<feature type="domain" description="Tr-type G" evidence="10">
    <location>
        <begin position="98"/>
        <end position="267"/>
    </location>
</feature>
<dbReference type="FunFam" id="2.40.30.10:FF:000008">
    <property type="entry name" value="Translation initiation factor IF-2"/>
    <property type="match status" value="1"/>
</dbReference>
<evidence type="ECO:0000256" key="7">
    <source>
        <dbReference type="ARBA" id="ARBA00025162"/>
    </source>
</evidence>
<evidence type="ECO:0000313" key="12">
    <source>
        <dbReference type="Proteomes" id="UP000176377"/>
    </source>
</evidence>
<dbReference type="PANTHER" id="PTHR43381:SF4">
    <property type="entry name" value="EUKARYOTIC TRANSLATION INITIATION FACTOR 5B"/>
    <property type="match status" value="1"/>
</dbReference>
<dbReference type="AlphaFoldDB" id="A0A1F6D9E1"/>
<dbReference type="InterPro" id="IPR053905">
    <property type="entry name" value="EF-G-like_DII"/>
</dbReference>
<evidence type="ECO:0000259" key="10">
    <source>
        <dbReference type="PROSITE" id="PS51722"/>
    </source>
</evidence>
<dbReference type="InterPro" id="IPR009000">
    <property type="entry name" value="Transl_B-barrel_sf"/>
</dbReference>
<feature type="binding site" evidence="8">
    <location>
        <begin position="207"/>
        <end position="210"/>
    </location>
    <ligand>
        <name>GTP</name>
        <dbReference type="ChEBI" id="CHEBI:37565"/>
    </ligand>
</feature>
<dbReference type="NCBIfam" id="TIGR00487">
    <property type="entry name" value="IF-2"/>
    <property type="match status" value="1"/>
</dbReference>
<evidence type="ECO:0000256" key="5">
    <source>
        <dbReference type="ARBA" id="ARBA00022917"/>
    </source>
</evidence>
<dbReference type="InterPro" id="IPR029459">
    <property type="entry name" value="EFTU-type"/>
</dbReference>
<evidence type="ECO:0000256" key="4">
    <source>
        <dbReference type="ARBA" id="ARBA00022741"/>
    </source>
</evidence>
<dbReference type="Pfam" id="PF14578">
    <property type="entry name" value="GTP_EFTU_D4"/>
    <property type="match status" value="1"/>
</dbReference>
<dbReference type="CDD" id="cd03702">
    <property type="entry name" value="IF2_mtIF2_II"/>
    <property type="match status" value="1"/>
</dbReference>
<dbReference type="CDD" id="cd01887">
    <property type="entry name" value="IF2_eIF5B"/>
    <property type="match status" value="1"/>
</dbReference>
<dbReference type="GO" id="GO:0003924">
    <property type="term" value="F:GTPase activity"/>
    <property type="evidence" value="ECO:0007669"/>
    <property type="project" value="UniProtKB-UniRule"/>
</dbReference>
<comment type="caution">
    <text evidence="11">The sequence shown here is derived from an EMBL/GenBank/DDBJ whole genome shotgun (WGS) entry which is preliminary data.</text>
</comment>
<comment type="similarity">
    <text evidence="1 8 9">Belongs to the TRAFAC class translation factor GTPase superfamily. Classic translation factor GTPase family. IF-2 subfamily.</text>
</comment>
<dbReference type="InterPro" id="IPR000178">
    <property type="entry name" value="TF_IF2_bacterial-like"/>
</dbReference>
<dbReference type="InterPro" id="IPR044145">
    <property type="entry name" value="IF2_II"/>
</dbReference>
<dbReference type="GO" id="GO:0005525">
    <property type="term" value="F:GTP binding"/>
    <property type="evidence" value="ECO:0007669"/>
    <property type="project" value="UniProtKB-KW"/>
</dbReference>
<evidence type="ECO:0000256" key="8">
    <source>
        <dbReference type="HAMAP-Rule" id="MF_00100"/>
    </source>
</evidence>
<dbReference type="InterPro" id="IPR023115">
    <property type="entry name" value="TIF_IF2_dom3"/>
</dbReference>
<dbReference type="FunFam" id="3.40.50.300:FF:000019">
    <property type="entry name" value="Translation initiation factor IF-2"/>
    <property type="match status" value="1"/>
</dbReference>
<dbReference type="Proteomes" id="UP000176377">
    <property type="component" value="Unassembled WGS sequence"/>
</dbReference>
<keyword evidence="4 8" id="KW-0547">Nucleotide-binding</keyword>
<dbReference type="EMBL" id="MFLA01000039">
    <property type="protein sequence ID" value="OGG57995.1"/>
    <property type="molecule type" value="Genomic_DNA"/>
</dbReference>
<accession>A0A1F6D9E1</accession>
<evidence type="ECO:0000256" key="3">
    <source>
        <dbReference type="ARBA" id="ARBA00022540"/>
    </source>
</evidence>
<dbReference type="InterPro" id="IPR006847">
    <property type="entry name" value="IF2_N"/>
</dbReference>
<dbReference type="InterPro" id="IPR036925">
    <property type="entry name" value="TIF_IF2_dom3_sf"/>
</dbReference>
<feature type="binding site" evidence="8">
    <location>
        <begin position="153"/>
        <end position="157"/>
    </location>
    <ligand>
        <name>GTP</name>
        <dbReference type="ChEBI" id="CHEBI:37565"/>
    </ligand>
</feature>
<proteinExistence type="inferred from homology"/>
<dbReference type="PANTHER" id="PTHR43381">
    <property type="entry name" value="TRANSLATION INITIATION FACTOR IF-2-RELATED"/>
    <property type="match status" value="1"/>
</dbReference>
<evidence type="ECO:0000256" key="9">
    <source>
        <dbReference type="RuleBase" id="RU000644"/>
    </source>
</evidence>
<organism evidence="11 12">
    <name type="scientific">Candidatus Kaiserbacteria bacterium RIFCSPHIGHO2_01_FULL_56_24</name>
    <dbReference type="NCBI Taxonomy" id="1798487"/>
    <lineage>
        <taxon>Bacteria</taxon>
        <taxon>Candidatus Kaiseribacteriota</taxon>
    </lineage>
</organism>
<dbReference type="Gene3D" id="2.40.30.10">
    <property type="entry name" value="Translation factors"/>
    <property type="match status" value="2"/>
</dbReference>
<dbReference type="Pfam" id="PF22042">
    <property type="entry name" value="EF-G_D2"/>
    <property type="match status" value="1"/>
</dbReference>
<dbReference type="GO" id="GO:0003743">
    <property type="term" value="F:translation initiation factor activity"/>
    <property type="evidence" value="ECO:0007669"/>
    <property type="project" value="UniProtKB-UniRule"/>
</dbReference>
<dbReference type="GO" id="GO:0005737">
    <property type="term" value="C:cytoplasm"/>
    <property type="evidence" value="ECO:0007669"/>
    <property type="project" value="UniProtKB-SubCell"/>
</dbReference>
<dbReference type="InterPro" id="IPR027417">
    <property type="entry name" value="P-loop_NTPase"/>
</dbReference>
<keyword evidence="8" id="KW-0963">Cytoplasm</keyword>
<evidence type="ECO:0000256" key="2">
    <source>
        <dbReference type="ARBA" id="ARBA00020675"/>
    </source>
</evidence>
<keyword evidence="3 8" id="KW-0396">Initiation factor</keyword>
<dbReference type="HAMAP" id="MF_00100_B">
    <property type="entry name" value="IF_2_B"/>
    <property type="match status" value="1"/>
</dbReference>
<evidence type="ECO:0000256" key="1">
    <source>
        <dbReference type="ARBA" id="ARBA00007733"/>
    </source>
</evidence>
<dbReference type="SUPFAM" id="SSF52156">
    <property type="entry name" value="Initiation factor IF2/eIF5b, domain 3"/>
    <property type="match status" value="1"/>
</dbReference>
<reference evidence="11 12" key="1">
    <citation type="journal article" date="2016" name="Nat. Commun.">
        <title>Thousands of microbial genomes shed light on interconnected biogeochemical processes in an aquifer system.</title>
        <authorList>
            <person name="Anantharaman K."/>
            <person name="Brown C.T."/>
            <person name="Hug L.A."/>
            <person name="Sharon I."/>
            <person name="Castelle C.J."/>
            <person name="Probst A.J."/>
            <person name="Thomas B.C."/>
            <person name="Singh A."/>
            <person name="Wilkins M.J."/>
            <person name="Karaoz U."/>
            <person name="Brodie E.L."/>
            <person name="Williams K.H."/>
            <person name="Hubbard S.S."/>
            <person name="Banfield J.F."/>
        </authorList>
    </citation>
    <scope>NUCLEOTIDE SEQUENCE [LARGE SCALE GENOMIC DNA]</scope>
</reference>
<feature type="region of interest" description="G-domain" evidence="8">
    <location>
        <begin position="101"/>
        <end position="249"/>
    </location>
</feature>
<evidence type="ECO:0000256" key="6">
    <source>
        <dbReference type="ARBA" id="ARBA00023134"/>
    </source>
</evidence>
<dbReference type="NCBIfam" id="TIGR00231">
    <property type="entry name" value="small_GTP"/>
    <property type="match status" value="1"/>
</dbReference>
<feature type="binding site" evidence="8">
    <location>
        <begin position="107"/>
        <end position="114"/>
    </location>
    <ligand>
        <name>GTP</name>
        <dbReference type="ChEBI" id="CHEBI:37565"/>
    </ligand>
</feature>
<dbReference type="InterPro" id="IPR015760">
    <property type="entry name" value="TIF_IF2"/>
</dbReference>
<dbReference type="Gene3D" id="3.40.50.10050">
    <property type="entry name" value="Translation initiation factor IF- 2, domain 3"/>
    <property type="match status" value="1"/>
</dbReference>
<sequence length="593" mass="63983">MQEQIKRKEGVVELPDVITVKEFAEKTGVQVPEVISALMKNGVMASINQNIDFDTAAIVASDLNITVRKEQAEASAEKLLAGNLEALLQEDDPSLLLPRAPIVTVMGHVDHGKTAILDAIRKSDVAAGEAGGITQKIGAYEVAHEGKSLTFLDTPGHEAFTSMRARGAQITDIVVLVVAADEGIKPTTIEAIDHAKDAGVPIIVALNKIDREGADPDRIRGQLAEHGLQPEEWGGKTPVVLCSAKTGQGIQDLLEHIVLLAEMEELRANPERPAVATVIESHLDSSLGPVASIIVNAGSLHVGDVIVCGVTFGRVKSMTDAHGKRKDDVHPSGTVRISGLSEVPEVGDILQVVQDDAEAKKVLLHIQDVRERQKKRGLGDLITRLSEGKMHVLKIVLKADSVGEIEAIRSSIAKTERGKDGVAPKVVHSAVGNISESDVMMAAASDGIVLGFNVTVSVHVESIARTYGVEIRLYDVIYKLLDDVKSLLDGLIEPEEEESVMGHLTIRGIFFRKKSDQVVGGLVTDGILKRVPFRVLRENREIGTGRITSIKQVEKDVKEAKEGKEYGLRIESSVDFAEGDVLEAYTKEFRKKA</sequence>
<dbReference type="SUPFAM" id="SSF52540">
    <property type="entry name" value="P-loop containing nucleoside triphosphate hydrolases"/>
    <property type="match status" value="1"/>
</dbReference>
<name>A0A1F6D9E1_9BACT</name>
<comment type="function">
    <text evidence="7 8 9">One of the essential components for the initiation of protein synthesis. Protects formylmethionyl-tRNA from spontaneous hydrolysis and promotes its binding to the 30S ribosomal subunits. Also involved in the hydrolysis of GTP during the formation of the 70S ribosomal complex.</text>
</comment>